<dbReference type="SUPFAM" id="SSF49785">
    <property type="entry name" value="Galactose-binding domain-like"/>
    <property type="match status" value="1"/>
</dbReference>
<evidence type="ECO:0008006" key="3">
    <source>
        <dbReference type="Google" id="ProtNLM"/>
    </source>
</evidence>
<evidence type="ECO:0000313" key="1">
    <source>
        <dbReference type="EMBL" id="RGE55829.1"/>
    </source>
</evidence>
<dbReference type="Proteomes" id="UP000260812">
    <property type="component" value="Unassembled WGS sequence"/>
</dbReference>
<sequence>MAGRLSNAVSRRKRRYAGGADMEAEKSYLCPLFWQHHEDKEILLRELRQMKENGIGGFIAESRPHPDYLGSGWWEDMELLVQEAKRLGLKMWIFDDGSYPSGTANGLIGERYPQYTKRYLAVQYVDAIGPASERGVLIDQWLEDGERFLCAVAGRRLDYDARFSMDSLIDVTGFVQDGILYWDIPEGEWRIFICKVTGNGGEEWTKNYLNPLDPEGTRAFLDLVYEEHYRHLGADFGDTIQGFFTDEPRFGNSPGYDRLLGDDMVLPWSETLLEELAGEAGCGKSFSGNSPCGDSFGGFFSDFVRLLPALWFDCGERTADVRYRYMDVVSRRFGKNFIGQMGDWCREHGVRLIGHVIEENGSHARLGYGPGHYFRAMDGLDMAGIDVVNNIYPGRRDGRFLTHFNNYDAQFNHWGLSKMASSCAHLDPRKRGNSVCEAFGAYGWSEGLKMMKWITDAMCVRGINHIIPHAFSPMEFPDPDCPPHFYAGGNNPQFRLFSVWADYANRVCARLCDGVHVASAAVLYHGESEWGGACDPFEKAVKALMLRQIDCDVVPGDWLVDRERSRVEDGRLKIAEESFGALIVPYAQYLPGQVTKRLQELAAQGIAVVFAGDFPKRSYLGEKFEPVCGMKKAAYDELAGVLTEMDLRDIEVEDGGSYGEYLVFYHYRQGERDSYFLTNESLFQKVEAEVCFRDGRQACFYDAMTGEFLEAHQRRKVGKDGEKTVVSLLLRPYESVFVVFGETGVKCGKNRRMYARKTGEVVELPAKGWEISVSRPLAWPEFTRTEYTETGSLAAPGRLPEFSGTVRYRMQFEARAGRAVLSLGEAYEAVQVWVNGRKAGDAICPPYLFFLEEGMLQDGENELVAEVTNTLAKAHHDNVFDRYWVQEPTGLLGPVKVEYME</sequence>
<evidence type="ECO:0000313" key="2">
    <source>
        <dbReference type="Proteomes" id="UP000260812"/>
    </source>
</evidence>
<keyword evidence="2" id="KW-1185">Reference proteome</keyword>
<organism evidence="1 2">
    <name type="scientific">Eisenbergiella massiliensis</name>
    <dbReference type="NCBI Taxonomy" id="1720294"/>
    <lineage>
        <taxon>Bacteria</taxon>
        <taxon>Bacillati</taxon>
        <taxon>Bacillota</taxon>
        <taxon>Clostridia</taxon>
        <taxon>Lachnospirales</taxon>
        <taxon>Lachnospiraceae</taxon>
        <taxon>Eisenbergiella</taxon>
    </lineage>
</organism>
<gene>
    <name evidence="1" type="ORF">DXC51_27535</name>
</gene>
<comment type="caution">
    <text evidence="1">The sequence shown here is derived from an EMBL/GenBank/DDBJ whole genome shotgun (WGS) entry which is preliminary data.</text>
</comment>
<dbReference type="InterPro" id="IPR008979">
    <property type="entry name" value="Galactose-bd-like_sf"/>
</dbReference>
<dbReference type="PANTHER" id="PTHR36848">
    <property type="entry name" value="DNA-BINDING PROTEIN (PUTATIVE SECRETED PROTEIN)-RELATED"/>
    <property type="match status" value="1"/>
</dbReference>
<dbReference type="EMBL" id="QVLV01000036">
    <property type="protein sequence ID" value="RGE55829.1"/>
    <property type="molecule type" value="Genomic_DNA"/>
</dbReference>
<dbReference type="AlphaFoldDB" id="A0A3E3HVI0"/>
<accession>A0A3E3HVI0</accession>
<dbReference type="Gene3D" id="2.60.120.260">
    <property type="entry name" value="Galactose-binding domain-like"/>
    <property type="match status" value="1"/>
</dbReference>
<dbReference type="InterPro" id="IPR053161">
    <property type="entry name" value="Ulvan_degrading_GH"/>
</dbReference>
<proteinExistence type="predicted"/>
<dbReference type="PANTHER" id="PTHR36848:SF2">
    <property type="entry name" value="SECRETED PROTEIN"/>
    <property type="match status" value="1"/>
</dbReference>
<reference evidence="1" key="1">
    <citation type="submission" date="2018-08" db="EMBL/GenBank/DDBJ databases">
        <title>A genome reference for cultivated species of the human gut microbiota.</title>
        <authorList>
            <person name="Zou Y."/>
            <person name="Xue W."/>
            <person name="Luo G."/>
        </authorList>
    </citation>
    <scope>NUCLEOTIDE SEQUENCE [LARGE SCALE GENOMIC DNA]</scope>
    <source>
        <strain evidence="1">TF05-5AC</strain>
    </source>
</reference>
<protein>
    <recommendedName>
        <fullName evidence="3">Glycoside hydrolase</fullName>
    </recommendedName>
</protein>
<name>A0A3E3HVI0_9FIRM</name>